<evidence type="ECO:0000313" key="2">
    <source>
        <dbReference type="Proteomes" id="UP000541444"/>
    </source>
</evidence>
<proteinExistence type="predicted"/>
<accession>A0A7J7LZE5</accession>
<sequence length="210" mass="23959">MSWKVIHKNLLLQHTKIKASFGRSLTMVQHTCEHSIFTFTRGYVSITALDLVQKEMKRCESIGLDVKTCCCTLRQTHGLPCAHEIVQYKRESCPIPLPSIDSHWKKLSCEPTTSTNSNAYYMGEISMLIKRFENSNNELKLDMLKKLKEISNPTTTTLVEQQVKASTRGRPKNALARRQAEAEASTTTNPSSFELASIFYKRKSRMLNQQ</sequence>
<keyword evidence="2" id="KW-1185">Reference proteome</keyword>
<dbReference type="AlphaFoldDB" id="A0A7J7LZE5"/>
<reference evidence="1 2" key="1">
    <citation type="journal article" date="2020" name="IScience">
        <title>Genome Sequencing of the Endangered Kingdonia uniflora (Circaeasteraceae, Ranunculales) Reveals Potential Mechanisms of Evolutionary Specialization.</title>
        <authorList>
            <person name="Sun Y."/>
            <person name="Deng T."/>
            <person name="Zhang A."/>
            <person name="Moore M.J."/>
            <person name="Landis J.B."/>
            <person name="Lin N."/>
            <person name="Zhang H."/>
            <person name="Zhang X."/>
            <person name="Huang J."/>
            <person name="Zhang X."/>
            <person name="Sun H."/>
            <person name="Wang H."/>
        </authorList>
    </citation>
    <scope>NUCLEOTIDE SEQUENCE [LARGE SCALE GENOMIC DNA]</scope>
    <source>
        <strain evidence="1">TB1705</strain>
        <tissue evidence="1">Leaf</tissue>
    </source>
</reference>
<dbReference type="Proteomes" id="UP000541444">
    <property type="component" value="Unassembled WGS sequence"/>
</dbReference>
<name>A0A7J7LZE5_9MAGN</name>
<gene>
    <name evidence="1" type="ORF">GIB67_014478</name>
</gene>
<evidence type="ECO:0008006" key="3">
    <source>
        <dbReference type="Google" id="ProtNLM"/>
    </source>
</evidence>
<evidence type="ECO:0000313" key="1">
    <source>
        <dbReference type="EMBL" id="KAF6147898.1"/>
    </source>
</evidence>
<organism evidence="1 2">
    <name type="scientific">Kingdonia uniflora</name>
    <dbReference type="NCBI Taxonomy" id="39325"/>
    <lineage>
        <taxon>Eukaryota</taxon>
        <taxon>Viridiplantae</taxon>
        <taxon>Streptophyta</taxon>
        <taxon>Embryophyta</taxon>
        <taxon>Tracheophyta</taxon>
        <taxon>Spermatophyta</taxon>
        <taxon>Magnoliopsida</taxon>
        <taxon>Ranunculales</taxon>
        <taxon>Circaeasteraceae</taxon>
        <taxon>Kingdonia</taxon>
    </lineage>
</organism>
<comment type="caution">
    <text evidence="1">The sequence shown here is derived from an EMBL/GenBank/DDBJ whole genome shotgun (WGS) entry which is preliminary data.</text>
</comment>
<protein>
    <recommendedName>
        <fullName evidence="3">SWIM-type domain-containing protein</fullName>
    </recommendedName>
</protein>
<dbReference type="EMBL" id="JACGCM010001872">
    <property type="protein sequence ID" value="KAF6147898.1"/>
    <property type="molecule type" value="Genomic_DNA"/>
</dbReference>
<dbReference type="OrthoDB" id="1858323at2759"/>